<dbReference type="SUPFAM" id="SSF50985">
    <property type="entry name" value="RCC1/BLIP-II"/>
    <property type="match status" value="1"/>
</dbReference>
<dbReference type="InterPro" id="IPR001810">
    <property type="entry name" value="F-box_dom"/>
</dbReference>
<dbReference type="Pfam" id="PF12937">
    <property type="entry name" value="F-box-like"/>
    <property type="match status" value="1"/>
</dbReference>
<dbReference type="Pfam" id="PF13540">
    <property type="entry name" value="RCC1_2"/>
    <property type="match status" value="1"/>
</dbReference>
<dbReference type="PANTHER" id="PTHR45982:SF1">
    <property type="entry name" value="REGULATOR OF CHROMOSOME CONDENSATION"/>
    <property type="match status" value="1"/>
</dbReference>
<protein>
    <submittedName>
        <fullName evidence="2">F-box and regulator of chromosome condensation repeat protein</fullName>
    </submittedName>
</protein>
<evidence type="ECO:0000313" key="2">
    <source>
        <dbReference type="EMBL" id="QBK91315.1"/>
    </source>
</evidence>
<dbReference type="InterPro" id="IPR051553">
    <property type="entry name" value="Ran_GTPase-activating"/>
</dbReference>
<organism evidence="2">
    <name type="scientific">Pithovirus LCPAC202</name>
    <dbReference type="NCBI Taxonomy" id="2506592"/>
    <lineage>
        <taxon>Viruses</taxon>
        <taxon>Pithoviruses</taxon>
    </lineage>
</organism>
<feature type="domain" description="F-box" evidence="1">
    <location>
        <begin position="9"/>
        <end position="56"/>
    </location>
</feature>
<accession>A0A481Z712</accession>
<dbReference type="EMBL" id="MK500524">
    <property type="protein sequence ID" value="QBK91315.1"/>
    <property type="molecule type" value="Genomic_DNA"/>
</dbReference>
<proteinExistence type="predicted"/>
<dbReference type="PROSITE" id="PS50181">
    <property type="entry name" value="FBOX"/>
    <property type="match status" value="1"/>
</dbReference>
<evidence type="ECO:0000259" key="1">
    <source>
        <dbReference type="PROSITE" id="PS50181"/>
    </source>
</evidence>
<dbReference type="SUPFAM" id="SSF81383">
    <property type="entry name" value="F-box domain"/>
    <property type="match status" value="1"/>
</dbReference>
<sequence>MDQSQNLSIDYLDLLPDEILLEILIKTDDLETLSGWCRTSKRINNICQDEVLWKRKYQKDFGLSGKTVLAEGETWGELYKQRILFGINSPISAGARSYGMIDKNGNLYMLGQSTTSGIELQVQLPFNPKEQHLVKFPTKVPPRVINISVSTSRSVAAAVTEDGKVYVWGINHADIFNFQDDIRLIRTPRELILPNNKKAIKIEVSKLGYIILFEDSSVYLRIKKHRINFQGTLDLKAIDVFIGDDIYAIITPDRKLYVGNDGNRLFTIKLAPKNRSTPIMQVVIGKSFLGGNSIVVLLTTGEVYTWNYGYESTGAIYGTTYFKLVRLPEPIVQISTGGKTFAALSKTGKLYMWGSNRHNKISGDEQNFTTIRQGEMPYSQYRSEISYGTPYAQDPVEISFGTPINFVSIGSEFTIAVSNDGMVNFWGTRGLTPE</sequence>
<name>A0A481Z712_9VIRU</name>
<dbReference type="InterPro" id="IPR009091">
    <property type="entry name" value="RCC1/BLIP-II"/>
</dbReference>
<reference evidence="2" key="1">
    <citation type="journal article" date="2019" name="MBio">
        <title>Virus Genomes from Deep Sea Sediments Expand the Ocean Megavirome and Support Independent Origins of Viral Gigantism.</title>
        <authorList>
            <person name="Backstrom D."/>
            <person name="Yutin N."/>
            <person name="Jorgensen S.L."/>
            <person name="Dharamshi J."/>
            <person name="Homa F."/>
            <person name="Zaremba-Niedwiedzka K."/>
            <person name="Spang A."/>
            <person name="Wolf Y.I."/>
            <person name="Koonin E.V."/>
            <person name="Ettema T.J."/>
        </authorList>
    </citation>
    <scope>NUCLEOTIDE SEQUENCE</scope>
</reference>
<dbReference type="Gene3D" id="1.20.1280.50">
    <property type="match status" value="1"/>
</dbReference>
<dbReference type="PANTHER" id="PTHR45982">
    <property type="entry name" value="REGULATOR OF CHROMOSOME CONDENSATION"/>
    <property type="match status" value="1"/>
</dbReference>
<dbReference type="Gene3D" id="2.130.10.30">
    <property type="entry name" value="Regulator of chromosome condensation 1/beta-lactamase-inhibitor protein II"/>
    <property type="match status" value="2"/>
</dbReference>
<gene>
    <name evidence="2" type="ORF">LCPAC202_02890</name>
</gene>
<dbReference type="InterPro" id="IPR036047">
    <property type="entry name" value="F-box-like_dom_sf"/>
</dbReference>